<proteinExistence type="predicted"/>
<comment type="caution">
    <text evidence="1">The sequence shown here is derived from an EMBL/GenBank/DDBJ whole genome shotgun (WGS) entry which is preliminary data.</text>
</comment>
<sequence>MKDGRRNRLFQTLRGKLSSRWIQQWLEDLFEQLEVPKEADVNEFCQIITGQSDCPGDAELFEAIDEFSDEFPSITVSVMILLCRLTVLLGCSTAFRAPLFVDLTQEGLLCSSGEFSLPQNRNSKVRERERDGICECALYEYNGGVKCWHWDDVVTTHDNLVGFSFGDPNVVEVIHYEFQHGTNSDGWELI</sequence>
<reference evidence="1" key="1">
    <citation type="journal article" date="2021" name="Sci. Rep.">
        <title>Diploid genomic architecture of Nitzschia inconspicua, an elite biomass production diatom.</title>
        <authorList>
            <person name="Oliver A."/>
            <person name="Podell S."/>
            <person name="Pinowska A."/>
            <person name="Traller J.C."/>
            <person name="Smith S.R."/>
            <person name="McClure R."/>
            <person name="Beliaev A."/>
            <person name="Bohutskyi P."/>
            <person name="Hill E.A."/>
            <person name="Rabines A."/>
            <person name="Zheng H."/>
            <person name="Allen L.Z."/>
            <person name="Kuo A."/>
            <person name="Grigoriev I.V."/>
            <person name="Allen A.E."/>
            <person name="Hazlebeck D."/>
            <person name="Allen E.E."/>
        </authorList>
    </citation>
    <scope>NUCLEOTIDE SEQUENCE</scope>
    <source>
        <strain evidence="1">Hildebrandi</strain>
    </source>
</reference>
<evidence type="ECO:0000313" key="1">
    <source>
        <dbReference type="EMBL" id="KAG7343596.1"/>
    </source>
</evidence>
<protein>
    <submittedName>
        <fullName evidence="1">Uncharacterized protein</fullName>
    </submittedName>
</protein>
<name>A0A9K3KHP3_9STRA</name>
<accession>A0A9K3KHP3</accession>
<dbReference type="EMBL" id="JAGRRH010000024">
    <property type="protein sequence ID" value="KAG7343596.1"/>
    <property type="molecule type" value="Genomic_DNA"/>
</dbReference>
<dbReference type="Proteomes" id="UP000693970">
    <property type="component" value="Unassembled WGS sequence"/>
</dbReference>
<gene>
    <name evidence="1" type="ORF">IV203_021541</name>
</gene>
<dbReference type="AlphaFoldDB" id="A0A9K3KHP3"/>
<evidence type="ECO:0000313" key="2">
    <source>
        <dbReference type="Proteomes" id="UP000693970"/>
    </source>
</evidence>
<organism evidence="1 2">
    <name type="scientific">Nitzschia inconspicua</name>
    <dbReference type="NCBI Taxonomy" id="303405"/>
    <lineage>
        <taxon>Eukaryota</taxon>
        <taxon>Sar</taxon>
        <taxon>Stramenopiles</taxon>
        <taxon>Ochrophyta</taxon>
        <taxon>Bacillariophyta</taxon>
        <taxon>Bacillariophyceae</taxon>
        <taxon>Bacillariophycidae</taxon>
        <taxon>Bacillariales</taxon>
        <taxon>Bacillariaceae</taxon>
        <taxon>Nitzschia</taxon>
    </lineage>
</organism>
<reference evidence="1" key="2">
    <citation type="submission" date="2021-04" db="EMBL/GenBank/DDBJ databases">
        <authorList>
            <person name="Podell S."/>
        </authorList>
    </citation>
    <scope>NUCLEOTIDE SEQUENCE</scope>
    <source>
        <strain evidence="1">Hildebrandi</strain>
    </source>
</reference>
<keyword evidence="2" id="KW-1185">Reference proteome</keyword>